<dbReference type="GeneID" id="17269033"/>
<keyword evidence="3" id="KW-1185">Reference proteome</keyword>
<dbReference type="KEGG" id="ehx:EMIHUDRAFT_239576"/>
<evidence type="ECO:0000313" key="3">
    <source>
        <dbReference type="Proteomes" id="UP000013827"/>
    </source>
</evidence>
<dbReference type="HOGENOM" id="CLU_1339672_0_0_1"/>
<keyword evidence="1" id="KW-0812">Transmembrane</keyword>
<evidence type="ECO:0000256" key="1">
    <source>
        <dbReference type="SAM" id="Phobius"/>
    </source>
</evidence>
<name>A0A0D3KNI8_EMIH1</name>
<protein>
    <submittedName>
        <fullName evidence="2">Uncharacterized protein</fullName>
    </submittedName>
</protein>
<organism evidence="2 3">
    <name type="scientific">Emiliania huxleyi (strain CCMP1516)</name>
    <dbReference type="NCBI Taxonomy" id="280463"/>
    <lineage>
        <taxon>Eukaryota</taxon>
        <taxon>Haptista</taxon>
        <taxon>Haptophyta</taxon>
        <taxon>Prymnesiophyceae</taxon>
        <taxon>Isochrysidales</taxon>
        <taxon>Noelaerhabdaceae</taxon>
        <taxon>Emiliania</taxon>
    </lineage>
</organism>
<dbReference type="AlphaFoldDB" id="A0A0D3KNI8"/>
<proteinExistence type="predicted"/>
<dbReference type="RefSeq" id="XP_005775915.1">
    <property type="nucleotide sequence ID" value="XM_005775858.1"/>
</dbReference>
<keyword evidence="1" id="KW-0472">Membrane</keyword>
<reference evidence="3" key="1">
    <citation type="journal article" date="2013" name="Nature">
        <title>Pan genome of the phytoplankton Emiliania underpins its global distribution.</title>
        <authorList>
            <person name="Read B.A."/>
            <person name="Kegel J."/>
            <person name="Klute M.J."/>
            <person name="Kuo A."/>
            <person name="Lefebvre S.C."/>
            <person name="Maumus F."/>
            <person name="Mayer C."/>
            <person name="Miller J."/>
            <person name="Monier A."/>
            <person name="Salamov A."/>
            <person name="Young J."/>
            <person name="Aguilar M."/>
            <person name="Claverie J.M."/>
            <person name="Frickenhaus S."/>
            <person name="Gonzalez K."/>
            <person name="Herman E.K."/>
            <person name="Lin Y.C."/>
            <person name="Napier J."/>
            <person name="Ogata H."/>
            <person name="Sarno A.F."/>
            <person name="Shmutz J."/>
            <person name="Schroeder D."/>
            <person name="de Vargas C."/>
            <person name="Verret F."/>
            <person name="von Dassow P."/>
            <person name="Valentin K."/>
            <person name="Van de Peer Y."/>
            <person name="Wheeler G."/>
            <person name="Dacks J.B."/>
            <person name="Delwiche C.F."/>
            <person name="Dyhrman S.T."/>
            <person name="Glockner G."/>
            <person name="John U."/>
            <person name="Richards T."/>
            <person name="Worden A.Z."/>
            <person name="Zhang X."/>
            <person name="Grigoriev I.V."/>
            <person name="Allen A.E."/>
            <person name="Bidle K."/>
            <person name="Borodovsky M."/>
            <person name="Bowler C."/>
            <person name="Brownlee C."/>
            <person name="Cock J.M."/>
            <person name="Elias M."/>
            <person name="Gladyshev V.N."/>
            <person name="Groth M."/>
            <person name="Guda C."/>
            <person name="Hadaegh A."/>
            <person name="Iglesias-Rodriguez M.D."/>
            <person name="Jenkins J."/>
            <person name="Jones B.M."/>
            <person name="Lawson T."/>
            <person name="Leese F."/>
            <person name="Lindquist E."/>
            <person name="Lobanov A."/>
            <person name="Lomsadze A."/>
            <person name="Malik S.B."/>
            <person name="Marsh M.E."/>
            <person name="Mackinder L."/>
            <person name="Mock T."/>
            <person name="Mueller-Roeber B."/>
            <person name="Pagarete A."/>
            <person name="Parker M."/>
            <person name="Probert I."/>
            <person name="Quesneville H."/>
            <person name="Raines C."/>
            <person name="Rensing S.A."/>
            <person name="Riano-Pachon D.M."/>
            <person name="Richier S."/>
            <person name="Rokitta S."/>
            <person name="Shiraiwa Y."/>
            <person name="Soanes D.M."/>
            <person name="van der Giezen M."/>
            <person name="Wahlund T.M."/>
            <person name="Williams B."/>
            <person name="Wilson W."/>
            <person name="Wolfe G."/>
            <person name="Wurch L.L."/>
        </authorList>
    </citation>
    <scope>NUCLEOTIDE SEQUENCE</scope>
</reference>
<keyword evidence="1" id="KW-1133">Transmembrane helix</keyword>
<dbReference type="Proteomes" id="UP000013827">
    <property type="component" value="Unassembled WGS sequence"/>
</dbReference>
<feature type="transmembrane region" description="Helical" evidence="1">
    <location>
        <begin position="174"/>
        <end position="197"/>
    </location>
</feature>
<reference evidence="2" key="2">
    <citation type="submission" date="2024-10" db="UniProtKB">
        <authorList>
            <consortium name="EnsemblProtists"/>
        </authorList>
    </citation>
    <scope>IDENTIFICATION</scope>
</reference>
<dbReference type="KEGG" id="ehx:EMIHUDRAFT_252131"/>
<accession>A0A0D3KNI8</accession>
<dbReference type="RefSeq" id="XP_005789752.1">
    <property type="nucleotide sequence ID" value="XM_005789695.1"/>
</dbReference>
<dbReference type="EnsemblProtists" id="EOD37323">
    <property type="protein sequence ID" value="EOD37323"/>
    <property type="gene ID" value="EMIHUDRAFT_252131"/>
</dbReference>
<sequence>MVARALLAVGLATRSNPPTALIPLDQCAVDALGAAARDGLSFEPHFDPRPALGCFASLAPVVLSFHWGTELEAAREAASATKLREEEEYRACLKGEGCPVFYEELKAEAEAAAIRLEEAKGFRLAGASYALLRRHGVPVMQTVVGRRGTAARRGTATMADTASRVGTGSPVFQVGMGLPCLILLPLALLLVAAPVWIDAGAGPIV</sequence>
<dbReference type="GeneID" id="17282595"/>
<dbReference type="PaxDb" id="2903-EOD23486"/>
<dbReference type="EnsemblProtists" id="EOD23486">
    <property type="protein sequence ID" value="EOD23486"/>
    <property type="gene ID" value="EMIHUDRAFT_239576"/>
</dbReference>
<evidence type="ECO:0000313" key="2">
    <source>
        <dbReference type="EnsemblProtists" id="EOD37323"/>
    </source>
</evidence>